<evidence type="ECO:0000313" key="1">
    <source>
        <dbReference type="EMBL" id="MCI74231.1"/>
    </source>
</evidence>
<dbReference type="AlphaFoldDB" id="A0A392UKY9"/>
<dbReference type="Proteomes" id="UP000265520">
    <property type="component" value="Unassembled WGS sequence"/>
</dbReference>
<reference evidence="1 2" key="1">
    <citation type="journal article" date="2018" name="Front. Plant Sci.">
        <title>Red Clover (Trifolium pratense) and Zigzag Clover (T. medium) - A Picture of Genomic Similarities and Differences.</title>
        <authorList>
            <person name="Dluhosova J."/>
            <person name="Istvanek J."/>
            <person name="Nedelnik J."/>
            <person name="Repkova J."/>
        </authorList>
    </citation>
    <scope>NUCLEOTIDE SEQUENCE [LARGE SCALE GENOMIC DNA]</scope>
    <source>
        <strain evidence="2">cv. 10/8</strain>
        <tissue evidence="1">Leaf</tissue>
    </source>
</reference>
<keyword evidence="2" id="KW-1185">Reference proteome</keyword>
<sequence>MPHSLLNKIGKYDTDLHSHNIVLSNYEGKSGHSWGSIQVDVAIGSTIRPTLFLVVPSKANYNLLL</sequence>
<accession>A0A392UKY9</accession>
<organism evidence="1 2">
    <name type="scientific">Trifolium medium</name>
    <dbReference type="NCBI Taxonomy" id="97028"/>
    <lineage>
        <taxon>Eukaryota</taxon>
        <taxon>Viridiplantae</taxon>
        <taxon>Streptophyta</taxon>
        <taxon>Embryophyta</taxon>
        <taxon>Tracheophyta</taxon>
        <taxon>Spermatophyta</taxon>
        <taxon>Magnoliopsida</taxon>
        <taxon>eudicotyledons</taxon>
        <taxon>Gunneridae</taxon>
        <taxon>Pentapetalae</taxon>
        <taxon>rosids</taxon>
        <taxon>fabids</taxon>
        <taxon>Fabales</taxon>
        <taxon>Fabaceae</taxon>
        <taxon>Papilionoideae</taxon>
        <taxon>50 kb inversion clade</taxon>
        <taxon>NPAAA clade</taxon>
        <taxon>Hologalegina</taxon>
        <taxon>IRL clade</taxon>
        <taxon>Trifolieae</taxon>
        <taxon>Trifolium</taxon>
    </lineage>
</organism>
<proteinExistence type="predicted"/>
<feature type="non-terminal residue" evidence="1">
    <location>
        <position position="65"/>
    </location>
</feature>
<evidence type="ECO:0000313" key="2">
    <source>
        <dbReference type="Proteomes" id="UP000265520"/>
    </source>
</evidence>
<comment type="caution">
    <text evidence="1">The sequence shown here is derived from an EMBL/GenBank/DDBJ whole genome shotgun (WGS) entry which is preliminary data.</text>
</comment>
<name>A0A392UKY9_9FABA</name>
<protein>
    <submittedName>
        <fullName evidence="1">Uncharacterized protein</fullName>
    </submittedName>
</protein>
<dbReference type="EMBL" id="LXQA010856255">
    <property type="protein sequence ID" value="MCI74231.1"/>
    <property type="molecule type" value="Genomic_DNA"/>
</dbReference>